<gene>
    <name evidence="2" type="ORF">INQ42_11755</name>
</gene>
<keyword evidence="1" id="KW-0812">Transmembrane</keyword>
<keyword evidence="1" id="KW-0472">Membrane</keyword>
<reference evidence="2 3" key="1">
    <citation type="submission" date="2020-10" db="EMBL/GenBank/DDBJ databases">
        <title>complete genome sequencing of Lysobacter sp. H23M41.</title>
        <authorList>
            <person name="Bae J.-W."/>
            <person name="Lee S.-Y."/>
        </authorList>
    </citation>
    <scope>NUCLEOTIDE SEQUENCE [LARGE SCALE GENOMIC DNA]</scope>
    <source>
        <strain evidence="2 3">H23M41</strain>
    </source>
</reference>
<evidence type="ECO:0000313" key="3">
    <source>
        <dbReference type="Proteomes" id="UP000593932"/>
    </source>
</evidence>
<name>A0A7S6UKA5_9GAMM</name>
<protein>
    <recommendedName>
        <fullName evidence="4">Transmembrane protein</fullName>
    </recommendedName>
</protein>
<accession>A0A7S6UKA5</accession>
<feature type="transmembrane region" description="Helical" evidence="1">
    <location>
        <begin position="146"/>
        <end position="165"/>
    </location>
</feature>
<dbReference type="RefSeq" id="WP_194034435.1">
    <property type="nucleotide sequence ID" value="NZ_CP063657.1"/>
</dbReference>
<feature type="transmembrane region" description="Helical" evidence="1">
    <location>
        <begin position="64"/>
        <end position="84"/>
    </location>
</feature>
<keyword evidence="1" id="KW-1133">Transmembrane helix</keyword>
<evidence type="ECO:0008006" key="4">
    <source>
        <dbReference type="Google" id="ProtNLM"/>
    </source>
</evidence>
<sequence length="180" mass="20317">MSNQEWDALAAQWDSMSVGDPAVLQQRLRRHARRTHLGLIGELGAFALALAMIGWAWVDDPGMRRWLVVAGVLLVACQGIYLVLRRRYRLFGSPERGLVGLIDAEIGRARFILATHWAGVPIALVMVAFAWVLIPSIHLEKVQSGTVLAGALYLPYLGVRTWQMLRRIRSLRRERAELLR</sequence>
<dbReference type="Proteomes" id="UP000593932">
    <property type="component" value="Chromosome"/>
</dbReference>
<evidence type="ECO:0000313" key="2">
    <source>
        <dbReference type="EMBL" id="QOW21882.1"/>
    </source>
</evidence>
<proteinExistence type="predicted"/>
<feature type="transmembrane region" description="Helical" evidence="1">
    <location>
        <begin position="111"/>
        <end position="134"/>
    </location>
</feature>
<dbReference type="EMBL" id="CP063657">
    <property type="protein sequence ID" value="QOW21882.1"/>
    <property type="molecule type" value="Genomic_DNA"/>
</dbReference>
<evidence type="ECO:0000256" key="1">
    <source>
        <dbReference type="SAM" id="Phobius"/>
    </source>
</evidence>
<keyword evidence="3" id="KW-1185">Reference proteome</keyword>
<feature type="transmembrane region" description="Helical" evidence="1">
    <location>
        <begin position="37"/>
        <end position="58"/>
    </location>
</feature>
<organism evidence="2 3">
    <name type="scientific">Novilysobacter avium</name>
    <dbReference type="NCBI Taxonomy" id="2781023"/>
    <lineage>
        <taxon>Bacteria</taxon>
        <taxon>Pseudomonadati</taxon>
        <taxon>Pseudomonadota</taxon>
        <taxon>Gammaproteobacteria</taxon>
        <taxon>Lysobacterales</taxon>
        <taxon>Lysobacteraceae</taxon>
        <taxon>Novilysobacter</taxon>
    </lineage>
</organism>